<organism evidence="1 2">
    <name type="scientific">Panagrolaimus sp. JU765</name>
    <dbReference type="NCBI Taxonomy" id="591449"/>
    <lineage>
        <taxon>Eukaryota</taxon>
        <taxon>Metazoa</taxon>
        <taxon>Ecdysozoa</taxon>
        <taxon>Nematoda</taxon>
        <taxon>Chromadorea</taxon>
        <taxon>Rhabditida</taxon>
        <taxon>Tylenchina</taxon>
        <taxon>Panagrolaimomorpha</taxon>
        <taxon>Panagrolaimoidea</taxon>
        <taxon>Panagrolaimidae</taxon>
        <taxon>Panagrolaimus</taxon>
    </lineage>
</organism>
<reference evidence="2" key="1">
    <citation type="submission" date="2022-11" db="UniProtKB">
        <authorList>
            <consortium name="WormBaseParasite"/>
        </authorList>
    </citation>
    <scope>IDENTIFICATION</scope>
</reference>
<proteinExistence type="predicted"/>
<dbReference type="Proteomes" id="UP000887576">
    <property type="component" value="Unplaced"/>
</dbReference>
<protein>
    <submittedName>
        <fullName evidence="2">Uncharacterized protein</fullName>
    </submittedName>
</protein>
<dbReference type="WBParaSite" id="JU765_v2.g9187.t1">
    <property type="protein sequence ID" value="JU765_v2.g9187.t1"/>
    <property type="gene ID" value="JU765_v2.g9187"/>
</dbReference>
<evidence type="ECO:0000313" key="2">
    <source>
        <dbReference type="WBParaSite" id="JU765_v2.g9187.t1"/>
    </source>
</evidence>
<evidence type="ECO:0000313" key="1">
    <source>
        <dbReference type="Proteomes" id="UP000887576"/>
    </source>
</evidence>
<sequence>MLGVVAIMSAIPFFNHDLKKKVQDTPALYYASYGAFLVVRHFPSNLICTGILTLSIGYMTMMITSMYDIESVLLTFVITTIVCATIILFATQTKYDLTSMVGFLFVASMVVFVFGIVAVISIVVFKVRWLYTIYAGIAALLFMFYLAYDIQMMIGGKKYAYDPEDYIVAAIQIFLDIINLFWLLLSIFGSSSN</sequence>
<accession>A0AC34RQE2</accession>
<name>A0AC34RQE2_9BILA</name>